<comment type="caution">
    <text evidence="8">The sequence shown here is derived from an EMBL/GenBank/DDBJ whole genome shotgun (WGS) entry which is preliminary data.</text>
</comment>
<keyword evidence="3" id="KW-0540">Nuclease</keyword>
<dbReference type="PANTHER" id="PTHR38039">
    <property type="entry name" value="TOXIN YOEB"/>
    <property type="match status" value="1"/>
</dbReference>
<keyword evidence="4" id="KW-0255">Endonuclease</keyword>
<organism evidence="8 9">
    <name type="scientific">Kitasatospora cineracea</name>
    <dbReference type="NCBI Taxonomy" id="88074"/>
    <lineage>
        <taxon>Bacteria</taxon>
        <taxon>Bacillati</taxon>
        <taxon>Actinomycetota</taxon>
        <taxon>Actinomycetes</taxon>
        <taxon>Kitasatosporales</taxon>
        <taxon>Streptomycetaceae</taxon>
        <taxon>Kitasatospora</taxon>
    </lineage>
</organism>
<dbReference type="NCBIfam" id="TIGR02116">
    <property type="entry name" value="toxin_Txe_YoeB"/>
    <property type="match status" value="1"/>
</dbReference>
<dbReference type="AlphaFoldDB" id="A0A8G1XAV3"/>
<gene>
    <name evidence="8" type="ORF">EDD39_0449</name>
</gene>
<evidence type="ECO:0000256" key="1">
    <source>
        <dbReference type="ARBA" id="ARBA00008172"/>
    </source>
</evidence>
<evidence type="ECO:0000313" key="9">
    <source>
        <dbReference type="Proteomes" id="UP000267408"/>
    </source>
</evidence>
<dbReference type="Proteomes" id="UP000267408">
    <property type="component" value="Unassembled WGS sequence"/>
</dbReference>
<evidence type="ECO:0000256" key="3">
    <source>
        <dbReference type="ARBA" id="ARBA00022722"/>
    </source>
</evidence>
<evidence type="ECO:0000313" key="8">
    <source>
        <dbReference type="EMBL" id="ROR42333.1"/>
    </source>
</evidence>
<evidence type="ECO:0000256" key="2">
    <source>
        <dbReference type="ARBA" id="ARBA00022649"/>
    </source>
</evidence>
<accession>A0A8G1XAV3</accession>
<evidence type="ECO:0000256" key="5">
    <source>
        <dbReference type="ARBA" id="ARBA00022801"/>
    </source>
</evidence>
<dbReference type="Pfam" id="PF06769">
    <property type="entry name" value="YoeB_toxin"/>
    <property type="match status" value="1"/>
</dbReference>
<dbReference type="InterPro" id="IPR009614">
    <property type="entry name" value="YoeB_toxin"/>
</dbReference>
<dbReference type="GO" id="GO:0045892">
    <property type="term" value="P:negative regulation of DNA-templated transcription"/>
    <property type="evidence" value="ECO:0007669"/>
    <property type="project" value="TreeGrafter"/>
</dbReference>
<proteinExistence type="inferred from homology"/>
<dbReference type="OrthoDB" id="9801102at2"/>
<dbReference type="Gene3D" id="3.30.2310.20">
    <property type="entry name" value="RelE-like"/>
    <property type="match status" value="1"/>
</dbReference>
<dbReference type="SUPFAM" id="SSF143011">
    <property type="entry name" value="RelE-like"/>
    <property type="match status" value="1"/>
</dbReference>
<name>A0A8G1XAV3_9ACTN</name>
<protein>
    <recommendedName>
        <fullName evidence="7">Endoribonuclease YoeB</fullName>
    </recommendedName>
    <alternativeName>
        <fullName evidence="6">Putative mRNA interferase YoeB</fullName>
    </alternativeName>
</protein>
<dbReference type="RefSeq" id="WP_123553118.1">
    <property type="nucleotide sequence ID" value="NZ_RJVJ01000001.1"/>
</dbReference>
<evidence type="ECO:0000256" key="7">
    <source>
        <dbReference type="ARBA" id="ARBA00050056"/>
    </source>
</evidence>
<comment type="similarity">
    <text evidence="1">Belongs to the YoeB family.</text>
</comment>
<keyword evidence="5" id="KW-0378">Hydrolase</keyword>
<dbReference type="EMBL" id="RJVJ01000001">
    <property type="protein sequence ID" value="ROR42333.1"/>
    <property type="molecule type" value="Genomic_DNA"/>
</dbReference>
<evidence type="ECO:0000256" key="4">
    <source>
        <dbReference type="ARBA" id="ARBA00022759"/>
    </source>
</evidence>
<dbReference type="PANTHER" id="PTHR38039:SF1">
    <property type="entry name" value="TOXIN YOEB"/>
    <property type="match status" value="1"/>
</dbReference>
<dbReference type="GO" id="GO:0016787">
    <property type="term" value="F:hydrolase activity"/>
    <property type="evidence" value="ECO:0007669"/>
    <property type="project" value="UniProtKB-KW"/>
</dbReference>
<reference evidence="8 9" key="1">
    <citation type="submission" date="2018-11" db="EMBL/GenBank/DDBJ databases">
        <title>Sequencing the genomes of 1000 actinobacteria strains.</title>
        <authorList>
            <person name="Klenk H.-P."/>
        </authorList>
    </citation>
    <scope>NUCLEOTIDE SEQUENCE [LARGE SCALE GENOMIC DNA]</scope>
    <source>
        <strain evidence="8 9">DSM 44780</strain>
    </source>
</reference>
<evidence type="ECO:0000256" key="6">
    <source>
        <dbReference type="ARBA" id="ARBA00030388"/>
    </source>
</evidence>
<dbReference type="GO" id="GO:0006401">
    <property type="term" value="P:RNA catabolic process"/>
    <property type="evidence" value="ECO:0007669"/>
    <property type="project" value="InterPro"/>
</dbReference>
<dbReference type="GO" id="GO:0004519">
    <property type="term" value="F:endonuclease activity"/>
    <property type="evidence" value="ECO:0007669"/>
    <property type="project" value="UniProtKB-KW"/>
</dbReference>
<sequence>MRLVFEETGWEDYASWLKGDRKVLARINRLIEDVLRDPFTGIGKPEPLKYHLPGAWSRRIDDERRLVYLVADRKIIILAARYHY</sequence>
<dbReference type="InterPro" id="IPR035093">
    <property type="entry name" value="RelE/ParE_toxin_dom_sf"/>
</dbReference>
<keyword evidence="2" id="KW-1277">Toxin-antitoxin system</keyword>